<feature type="compositionally biased region" description="Acidic residues" evidence="1">
    <location>
        <begin position="686"/>
        <end position="706"/>
    </location>
</feature>
<feature type="compositionally biased region" description="Basic residues" evidence="1">
    <location>
        <begin position="243"/>
        <end position="254"/>
    </location>
</feature>
<feature type="region of interest" description="Disordered" evidence="1">
    <location>
        <begin position="1"/>
        <end position="23"/>
    </location>
</feature>
<name>A0AAV1VLZ3_9STRA</name>
<sequence>MRRKKRQRSESFQVDQGSDGDTRKRLEVFHAQLFDLPQEEPSVEASETPHVRLKSKTRRLKRQLTRDDVVGDQEVVPLVKLVASKKDKRKKKKKREEVEQVETVEKEQTKQKNKKKVIGAVDSAVAKPLKSSNKEQSIVLQRVKCQEAAVKIVQAPQWHRLQTDCARNGDADGVDVLEQALGGVKEVAMKKMDRLSREKHRAVVADETSAVLKVENMKEAGIAAGMMDAAVEKDATCNEPSKRVTKKQKQKKRLVLSSSERTAEEDANMPVIRENEEVAGSGNSGKAAKFVELKACRKQKETKRALAKHNGESSPKAPPKPRQPKQGKHVGSSGMAEGVDKAVPKKGQTVPGKKVQISGKCVIADVLLENADTEDDEFPSIHQETRRGFSASYKSIDKVAISQVSDESSPESIGDSDDDCDRNNTGSSSLYSRLIDSAARERWELVEVGRLVRLFAAEWEYEESATARFLCETCPELVSVDFLEGLGVNLSAKQLIEIFEIGSGNAGVFMNKIASAVENGDLSMRDPHFIATLERRVALMELNAEVLELLYPLLESLSTVRDVGYLLQQLCEHWQLERKLALVQQALLSKVFDDLDGNQDEILLDLPDLAGRLDFPSRLDQEDVDENGNLRGFLVNDDSDLSGEEASGEEDDENDSDDDGNPYDGESESDGDATGRTPGSNRFIEEEADVGEDDDDDDDVEDEEDEIERRSQNASSSSDSD</sequence>
<comment type="caution">
    <text evidence="2">The sequence shown here is derived from an EMBL/GenBank/DDBJ whole genome shotgun (WGS) entry which is preliminary data.</text>
</comment>
<gene>
    <name evidence="2" type="ORF">PM001_LOCUS32481</name>
</gene>
<feature type="region of interest" description="Disordered" evidence="1">
    <location>
        <begin position="237"/>
        <end position="284"/>
    </location>
</feature>
<feature type="region of interest" description="Disordered" evidence="1">
    <location>
        <begin position="620"/>
        <end position="721"/>
    </location>
</feature>
<feature type="region of interest" description="Disordered" evidence="1">
    <location>
        <begin position="299"/>
        <end position="351"/>
    </location>
</feature>
<feature type="compositionally biased region" description="Acidic residues" evidence="1">
    <location>
        <begin position="637"/>
        <end position="671"/>
    </location>
</feature>
<dbReference type="AlphaFoldDB" id="A0AAV1VLZ3"/>
<dbReference type="Proteomes" id="UP001162060">
    <property type="component" value="Unassembled WGS sequence"/>
</dbReference>
<organism evidence="2 3">
    <name type="scientific">Peronospora matthiolae</name>
    <dbReference type="NCBI Taxonomy" id="2874970"/>
    <lineage>
        <taxon>Eukaryota</taxon>
        <taxon>Sar</taxon>
        <taxon>Stramenopiles</taxon>
        <taxon>Oomycota</taxon>
        <taxon>Peronosporomycetes</taxon>
        <taxon>Peronosporales</taxon>
        <taxon>Peronosporaceae</taxon>
        <taxon>Peronospora</taxon>
    </lineage>
</organism>
<evidence type="ECO:0000313" key="3">
    <source>
        <dbReference type="Proteomes" id="UP001162060"/>
    </source>
</evidence>
<evidence type="ECO:0000256" key="1">
    <source>
        <dbReference type="SAM" id="MobiDB-lite"/>
    </source>
</evidence>
<feature type="compositionally biased region" description="Polar residues" evidence="1">
    <location>
        <begin position="402"/>
        <end position="411"/>
    </location>
</feature>
<dbReference type="EMBL" id="CAKLBY020000378">
    <property type="protein sequence ID" value="CAK7947331.1"/>
    <property type="molecule type" value="Genomic_DNA"/>
</dbReference>
<accession>A0AAV1VLZ3</accession>
<protein>
    <submittedName>
        <fullName evidence="2">Uncharacterized protein</fullName>
    </submittedName>
</protein>
<evidence type="ECO:0000313" key="2">
    <source>
        <dbReference type="EMBL" id="CAK7947331.1"/>
    </source>
</evidence>
<reference evidence="2" key="1">
    <citation type="submission" date="2024-01" db="EMBL/GenBank/DDBJ databases">
        <authorList>
            <person name="Webb A."/>
        </authorList>
    </citation>
    <scope>NUCLEOTIDE SEQUENCE</scope>
    <source>
        <strain evidence="2">Pm1</strain>
    </source>
</reference>
<proteinExistence type="predicted"/>
<feature type="region of interest" description="Disordered" evidence="1">
    <location>
        <begin position="401"/>
        <end position="425"/>
    </location>
</feature>